<evidence type="ECO:0000313" key="2">
    <source>
        <dbReference type="Proteomes" id="UP000249467"/>
    </source>
</evidence>
<accession>A0A2W4W0Y3</accession>
<evidence type="ECO:0000313" key="1">
    <source>
        <dbReference type="EMBL" id="PZO37167.1"/>
    </source>
</evidence>
<gene>
    <name evidence="1" type="ORF">DCF19_19385</name>
</gene>
<dbReference type="AlphaFoldDB" id="A0A2W4W0Y3"/>
<evidence type="ECO:0008006" key="3">
    <source>
        <dbReference type="Google" id="ProtNLM"/>
    </source>
</evidence>
<protein>
    <recommendedName>
        <fullName evidence="3">Restriction endonuclease type IV Mrr domain-containing protein</fullName>
    </recommendedName>
</protein>
<comment type="caution">
    <text evidence="1">The sequence shown here is derived from an EMBL/GenBank/DDBJ whole genome shotgun (WGS) entry which is preliminary data.</text>
</comment>
<proteinExistence type="predicted"/>
<reference evidence="1 2" key="1">
    <citation type="submission" date="2018-04" db="EMBL/GenBank/DDBJ databases">
        <authorList>
            <person name="Go L.Y."/>
            <person name="Mitchell J.A."/>
        </authorList>
    </citation>
    <scope>NUCLEOTIDE SEQUENCE [LARGE SCALE GENOMIC DNA]</scope>
    <source>
        <strain evidence="1">ULC066bin1</strain>
    </source>
</reference>
<organism evidence="1 2">
    <name type="scientific">Pseudanabaena frigida</name>
    <dbReference type="NCBI Taxonomy" id="945775"/>
    <lineage>
        <taxon>Bacteria</taxon>
        <taxon>Bacillati</taxon>
        <taxon>Cyanobacteriota</taxon>
        <taxon>Cyanophyceae</taxon>
        <taxon>Pseudanabaenales</taxon>
        <taxon>Pseudanabaenaceae</taxon>
        <taxon>Pseudanabaena</taxon>
    </lineage>
</organism>
<dbReference type="Proteomes" id="UP000249467">
    <property type="component" value="Unassembled WGS sequence"/>
</dbReference>
<dbReference type="EMBL" id="QBML01000033">
    <property type="protein sequence ID" value="PZO37167.1"/>
    <property type="molecule type" value="Genomic_DNA"/>
</dbReference>
<sequence length="301" mass="35111">MPTIAGANIPPPKSWDEFEDIVLSTAKLRWKSTNFFRNGRQGQRQDGVDVFGNSDEGMMIGVQCKNTIHRLSEDVICSEIKKAESFEPTLSALYIATTSSRDAALQESIRKISKERKIAERFFVEILFWEDIQHDLSLDEMEFFKHYPQFCPNKDIPKNALPKEYDKKLYDELINLLPTLGVIKFIDQQNMGDTFRDSNLDPLRTFNNEWNCADREFINADLETIRKSLWQKSEEYLMLIATHTRYLGNSMELRSIPVDWEFEQPKYLSEVVDSLHLLAEEIVDLHRTLIRTARNYFVGII</sequence>
<reference evidence="1 2" key="2">
    <citation type="submission" date="2018-06" db="EMBL/GenBank/DDBJ databases">
        <title>Metagenomic assembly of (sub)arctic Cyanobacteria and their associated microbiome from non-axenic cultures.</title>
        <authorList>
            <person name="Baurain D."/>
        </authorList>
    </citation>
    <scope>NUCLEOTIDE SEQUENCE [LARGE SCALE GENOMIC DNA]</scope>
    <source>
        <strain evidence="1">ULC066bin1</strain>
    </source>
</reference>
<name>A0A2W4W0Y3_9CYAN</name>